<evidence type="ECO:0000313" key="2">
    <source>
        <dbReference type="EMBL" id="MDT7013267.1"/>
    </source>
</evidence>
<dbReference type="Proteomes" id="UP001254075">
    <property type="component" value="Unassembled WGS sequence"/>
</dbReference>
<accession>A0AAW8W3F6</accession>
<dbReference type="EMBL" id="JAVLAM010000001">
    <property type="protein sequence ID" value="MDT7013267.1"/>
    <property type="molecule type" value="Genomic_DNA"/>
</dbReference>
<organism evidence="2 3">
    <name type="scientific">Levilactobacillus namurensis</name>
    <dbReference type="NCBI Taxonomy" id="380393"/>
    <lineage>
        <taxon>Bacteria</taxon>
        <taxon>Bacillati</taxon>
        <taxon>Bacillota</taxon>
        <taxon>Bacilli</taxon>
        <taxon>Lactobacillales</taxon>
        <taxon>Lactobacillaceae</taxon>
        <taxon>Levilactobacillus</taxon>
    </lineage>
</organism>
<proteinExistence type="predicted"/>
<evidence type="ECO:0000256" key="1">
    <source>
        <dbReference type="SAM" id="SignalP"/>
    </source>
</evidence>
<sequence>MTKFKQLLLIVVATLSMAAIVNLTPVFETTASAKSVTIPKRFRHTWTYIWKSADHHKQVLKIHKRSANFYEDGGKIHYKFIKVRGKKNTYDLFNKKYQGLEIKYRSHHKLRVLYDVSYLTFKR</sequence>
<protein>
    <submittedName>
        <fullName evidence="2">Uncharacterized protein</fullName>
    </submittedName>
</protein>
<feature type="chain" id="PRO_5044015584" evidence="1">
    <location>
        <begin position="19"/>
        <end position="123"/>
    </location>
</feature>
<reference evidence="2" key="1">
    <citation type="submission" date="2023-08" db="EMBL/GenBank/DDBJ databases">
        <authorList>
            <person name="Page C.A."/>
            <person name="Perez-Diaz I.M."/>
        </authorList>
    </citation>
    <scope>NUCLEOTIDE SEQUENCE</scope>
    <source>
        <strain evidence="2">3.8.38</strain>
    </source>
</reference>
<dbReference type="AlphaFoldDB" id="A0AAW8W3F6"/>
<gene>
    <name evidence="2" type="ORF">RI532_02340</name>
</gene>
<evidence type="ECO:0000313" key="3">
    <source>
        <dbReference type="Proteomes" id="UP001254075"/>
    </source>
</evidence>
<keyword evidence="1" id="KW-0732">Signal</keyword>
<name>A0AAW8W3F6_9LACO</name>
<comment type="caution">
    <text evidence="2">The sequence shown here is derived from an EMBL/GenBank/DDBJ whole genome shotgun (WGS) entry which is preliminary data.</text>
</comment>
<feature type="signal peptide" evidence="1">
    <location>
        <begin position="1"/>
        <end position="18"/>
    </location>
</feature>
<dbReference type="RefSeq" id="WP_107739386.1">
    <property type="nucleotide sequence ID" value="NZ_JAVLAM010000001.1"/>
</dbReference>